<feature type="binding site" evidence="9">
    <location>
        <position position="53"/>
    </location>
    <ligand>
        <name>FAD</name>
        <dbReference type="ChEBI" id="CHEBI:57692"/>
    </ligand>
</feature>
<keyword evidence="2 11" id="KW-0285">Flavoprotein</keyword>
<dbReference type="Pfam" id="PF07992">
    <property type="entry name" value="Pyr_redox_2"/>
    <property type="match status" value="1"/>
</dbReference>
<dbReference type="OrthoDB" id="4763248at2"/>
<dbReference type="GO" id="GO:0003955">
    <property type="term" value="F:NAD(P)H dehydrogenase (quinone) activity"/>
    <property type="evidence" value="ECO:0007669"/>
    <property type="project" value="TreeGrafter"/>
</dbReference>
<evidence type="ECO:0000259" key="13">
    <source>
        <dbReference type="Pfam" id="PF07992"/>
    </source>
</evidence>
<organism evidence="14 15">
    <name type="scientific">Arachnia propionica</name>
    <dbReference type="NCBI Taxonomy" id="1750"/>
    <lineage>
        <taxon>Bacteria</taxon>
        <taxon>Bacillati</taxon>
        <taxon>Actinomycetota</taxon>
        <taxon>Actinomycetes</taxon>
        <taxon>Propionibacteriales</taxon>
        <taxon>Propionibacteriaceae</taxon>
        <taxon>Arachnia</taxon>
    </lineage>
</organism>
<evidence type="ECO:0000256" key="2">
    <source>
        <dbReference type="ARBA" id="ARBA00022630"/>
    </source>
</evidence>
<keyword evidence="7 11" id="KW-0676">Redox-active center</keyword>
<evidence type="ECO:0000256" key="5">
    <source>
        <dbReference type="ARBA" id="ARBA00023002"/>
    </source>
</evidence>
<dbReference type="InterPro" id="IPR001100">
    <property type="entry name" value="Pyr_nuc-diS_OxRdtase"/>
</dbReference>
<dbReference type="InterPro" id="IPR023753">
    <property type="entry name" value="FAD/NAD-binding_dom"/>
</dbReference>
<evidence type="ECO:0000256" key="10">
    <source>
        <dbReference type="PIRSR" id="PIRSR000350-4"/>
    </source>
</evidence>
<comment type="caution">
    <text evidence="14">The sequence shown here is derived from an EMBL/GenBank/DDBJ whole genome shotgun (WGS) entry which is preliminary data.</text>
</comment>
<dbReference type="GO" id="GO:0050660">
    <property type="term" value="F:flavin adenine dinucleotide binding"/>
    <property type="evidence" value="ECO:0007669"/>
    <property type="project" value="TreeGrafter"/>
</dbReference>
<sequence length="457" mass="48508">MEQTFDVAVIGFGKGGKTLAGTLAARGRRVAIIEQSEEMYGGTCINIGCVPTKALIWSANHPDRDQDPSDWFARAAERKTTLTAAMRAKNFEIFDSPETATVITGHARFVDPHTLLVRGGGDEITVRAETIVINTGATAVLPPIPGLQESRKVLTSTGVLALAKRPESLVILGGGYIGVEFAAMQAAFGVKVTVLQRGSRLMEAADPDISEEIRKLLEASGVTVLTSATATRVVDEAERVRVTWTDASGDAHDVEGDLVLAALGRRPLTAGLGLEEVGIALGQRGEVVVDEYCRTTVPGVFAVGDVNGGPQFTYISLDDFRVVLDQLEGEGRRSTKDRVAVPSVVFTEPPLASVGMTFTEAEATGRPLLTAVRRVADMAIVPRAKIVGQPHGVMKAVVDAGTGEILGATLLAHDSHELINTIALAMRAGVRASELRDGIWTHPSMTEAFNDLFAHLA</sequence>
<evidence type="ECO:0000259" key="12">
    <source>
        <dbReference type="Pfam" id="PF02852"/>
    </source>
</evidence>
<comment type="similarity">
    <text evidence="1 11">Belongs to the class-I pyridine nucleotide-disulfide oxidoreductase family.</text>
</comment>
<evidence type="ECO:0000313" key="14">
    <source>
        <dbReference type="EMBL" id="RRD07339.1"/>
    </source>
</evidence>
<dbReference type="PIRSF" id="PIRSF000350">
    <property type="entry name" value="Mercury_reductase_MerA"/>
    <property type="match status" value="1"/>
</dbReference>
<dbReference type="PRINTS" id="PR00368">
    <property type="entry name" value="FADPNR"/>
</dbReference>
<dbReference type="InterPro" id="IPR016156">
    <property type="entry name" value="FAD/NAD-linked_Rdtase_dimer_sf"/>
</dbReference>
<dbReference type="RefSeq" id="WP_124842460.1">
    <property type="nucleotide sequence ID" value="NZ_RQZG01000001.1"/>
</dbReference>
<dbReference type="InterPro" id="IPR036188">
    <property type="entry name" value="FAD/NAD-bd_sf"/>
</dbReference>
<keyword evidence="9" id="KW-0547">Nucleotide-binding</keyword>
<dbReference type="SUPFAM" id="SSF51905">
    <property type="entry name" value="FAD/NAD(P)-binding domain"/>
    <property type="match status" value="1"/>
</dbReference>
<proteinExistence type="inferred from homology"/>
<feature type="binding site" evidence="9">
    <location>
        <position position="305"/>
    </location>
    <ligand>
        <name>NAD(+)</name>
        <dbReference type="ChEBI" id="CHEBI:57540"/>
    </ligand>
</feature>
<dbReference type="SUPFAM" id="SSF55424">
    <property type="entry name" value="FAD/NAD-linked reductases, dimerisation (C-terminal) domain"/>
    <property type="match status" value="1"/>
</dbReference>
<keyword evidence="3 9" id="KW-0274">FAD</keyword>
<feature type="active site" description="Proton acceptor" evidence="8">
    <location>
        <position position="442"/>
    </location>
</feature>
<keyword evidence="9" id="KW-0520">NAD</keyword>
<dbReference type="GO" id="GO:0016668">
    <property type="term" value="F:oxidoreductase activity, acting on a sulfur group of donors, NAD(P) as acceptor"/>
    <property type="evidence" value="ECO:0007669"/>
    <property type="project" value="InterPro"/>
</dbReference>
<feature type="binding site" evidence="9">
    <location>
        <position position="264"/>
    </location>
    <ligand>
        <name>NAD(+)</name>
        <dbReference type="ChEBI" id="CHEBI:57540"/>
    </ligand>
</feature>
<evidence type="ECO:0000256" key="11">
    <source>
        <dbReference type="RuleBase" id="RU003691"/>
    </source>
</evidence>
<dbReference type="InterPro" id="IPR004099">
    <property type="entry name" value="Pyr_nucl-diS_OxRdtase_dimer"/>
</dbReference>
<accession>A0A3P1TD27</accession>
<keyword evidence="5 11" id="KW-0560">Oxidoreductase</keyword>
<dbReference type="Gene3D" id="3.30.390.30">
    <property type="match status" value="1"/>
</dbReference>
<dbReference type="PRINTS" id="PR00411">
    <property type="entry name" value="PNDRDTASEI"/>
</dbReference>
<dbReference type="PANTHER" id="PTHR43014">
    <property type="entry name" value="MERCURIC REDUCTASE"/>
    <property type="match status" value="1"/>
</dbReference>
<dbReference type="PANTHER" id="PTHR43014:SF4">
    <property type="entry name" value="PYRIDINE NUCLEOTIDE-DISULFIDE OXIDOREDUCTASE RCLA-RELATED"/>
    <property type="match status" value="1"/>
</dbReference>
<evidence type="ECO:0000256" key="7">
    <source>
        <dbReference type="ARBA" id="ARBA00023284"/>
    </source>
</evidence>
<evidence type="ECO:0000256" key="3">
    <source>
        <dbReference type="ARBA" id="ARBA00022827"/>
    </source>
</evidence>
<keyword evidence="4" id="KW-0521">NADP</keyword>
<dbReference type="Proteomes" id="UP000280819">
    <property type="component" value="Unassembled WGS sequence"/>
</dbReference>
<dbReference type="Pfam" id="PF02852">
    <property type="entry name" value="Pyr_redox_dim"/>
    <property type="match status" value="1"/>
</dbReference>
<dbReference type="Gene3D" id="3.50.50.60">
    <property type="entry name" value="FAD/NAD(P)-binding domain"/>
    <property type="match status" value="2"/>
</dbReference>
<name>A0A3P1TD27_9ACTN</name>
<evidence type="ECO:0000256" key="6">
    <source>
        <dbReference type="ARBA" id="ARBA00023157"/>
    </source>
</evidence>
<feature type="domain" description="Pyridine nucleotide-disulphide oxidoreductase dimerisation" evidence="12">
    <location>
        <begin position="341"/>
        <end position="451"/>
    </location>
</feature>
<comment type="cofactor">
    <cofactor evidence="9">
        <name>FAD</name>
        <dbReference type="ChEBI" id="CHEBI:57692"/>
    </cofactor>
    <text evidence="9">Binds 1 FAD per subunit.</text>
</comment>
<evidence type="ECO:0000256" key="1">
    <source>
        <dbReference type="ARBA" id="ARBA00007532"/>
    </source>
</evidence>
<keyword evidence="6" id="KW-1015">Disulfide bond</keyword>
<dbReference type="AlphaFoldDB" id="A0A3P1TD27"/>
<evidence type="ECO:0000256" key="4">
    <source>
        <dbReference type="ARBA" id="ARBA00022857"/>
    </source>
</evidence>
<evidence type="ECO:0000313" key="15">
    <source>
        <dbReference type="Proteomes" id="UP000280819"/>
    </source>
</evidence>
<evidence type="ECO:0000256" key="9">
    <source>
        <dbReference type="PIRSR" id="PIRSR000350-3"/>
    </source>
</evidence>
<feature type="binding site" evidence="9">
    <location>
        <begin position="173"/>
        <end position="180"/>
    </location>
    <ligand>
        <name>NAD(+)</name>
        <dbReference type="ChEBI" id="CHEBI:57540"/>
    </ligand>
</feature>
<dbReference type="PROSITE" id="PS00076">
    <property type="entry name" value="PYRIDINE_REDOX_1"/>
    <property type="match status" value="1"/>
</dbReference>
<dbReference type="InterPro" id="IPR012999">
    <property type="entry name" value="Pyr_OxRdtase_I_AS"/>
</dbReference>
<protein>
    <submittedName>
        <fullName evidence="14">Pyridine nucleotide-disulfide oxidoreductase</fullName>
    </submittedName>
</protein>
<gene>
    <name evidence="14" type="ORF">EII34_02310</name>
</gene>
<feature type="domain" description="FAD/NAD(P)-binding" evidence="13">
    <location>
        <begin position="5"/>
        <end position="315"/>
    </location>
</feature>
<evidence type="ECO:0000256" key="8">
    <source>
        <dbReference type="PIRSR" id="PIRSR000350-2"/>
    </source>
</evidence>
<feature type="disulfide bond" description="Redox-active" evidence="10">
    <location>
        <begin position="44"/>
        <end position="49"/>
    </location>
</feature>
<reference evidence="14 15" key="1">
    <citation type="submission" date="2018-11" db="EMBL/GenBank/DDBJ databases">
        <title>Genomes From Bacteria Associated with the Canine Oral Cavity: a Test Case for Automated Genome-Based Taxonomic Assignment.</title>
        <authorList>
            <person name="Coil D.A."/>
            <person name="Jospin G."/>
            <person name="Darling A.E."/>
            <person name="Wallis C."/>
            <person name="Davis I.J."/>
            <person name="Harris S."/>
            <person name="Eisen J.A."/>
            <person name="Holcombe L.J."/>
            <person name="O'Flynn C."/>
        </authorList>
    </citation>
    <scope>NUCLEOTIDE SEQUENCE [LARGE SCALE GENOMIC DNA]</scope>
    <source>
        <strain evidence="14 15">OH887_COT-365</strain>
    </source>
</reference>
<dbReference type="EMBL" id="RQZG01000001">
    <property type="protein sequence ID" value="RRD07339.1"/>
    <property type="molecule type" value="Genomic_DNA"/>
</dbReference>